<evidence type="ECO:0000313" key="4">
    <source>
        <dbReference type="WBParaSite" id="PSAMB.scaffold1169size35036.g11372.t1"/>
    </source>
</evidence>
<dbReference type="PRINTS" id="PR02050">
    <property type="entry name" value="B14GALTRFASE"/>
</dbReference>
<dbReference type="PANTHER" id="PTHR19300:SF57">
    <property type="entry name" value="BETA-1,4-N-ACETYLGALACTOSAMINYLTRANSFERASE"/>
    <property type="match status" value="1"/>
</dbReference>
<dbReference type="InterPro" id="IPR003859">
    <property type="entry name" value="Galactosyl_T"/>
</dbReference>
<dbReference type="Proteomes" id="UP000887566">
    <property type="component" value="Unplaced"/>
</dbReference>
<dbReference type="InterPro" id="IPR027791">
    <property type="entry name" value="Galactosyl_T_C"/>
</dbReference>
<dbReference type="GO" id="GO:0005975">
    <property type="term" value="P:carbohydrate metabolic process"/>
    <property type="evidence" value="ECO:0007669"/>
    <property type="project" value="InterPro"/>
</dbReference>
<dbReference type="InterPro" id="IPR029044">
    <property type="entry name" value="Nucleotide-diphossugar_trans"/>
</dbReference>
<organism evidence="3 4">
    <name type="scientific">Plectus sambesii</name>
    <dbReference type="NCBI Taxonomy" id="2011161"/>
    <lineage>
        <taxon>Eukaryota</taxon>
        <taxon>Metazoa</taxon>
        <taxon>Ecdysozoa</taxon>
        <taxon>Nematoda</taxon>
        <taxon>Chromadorea</taxon>
        <taxon>Plectida</taxon>
        <taxon>Plectina</taxon>
        <taxon>Plectoidea</taxon>
        <taxon>Plectidae</taxon>
        <taxon>Plectus</taxon>
    </lineage>
</organism>
<evidence type="ECO:0000256" key="1">
    <source>
        <dbReference type="ARBA" id="ARBA00022679"/>
    </source>
</evidence>
<dbReference type="WBParaSite" id="PSAMB.scaffold1169size35036.g11372.t1">
    <property type="protein sequence ID" value="PSAMB.scaffold1169size35036.g11372.t1"/>
    <property type="gene ID" value="PSAMB.scaffold1169size35036.g11372"/>
</dbReference>
<proteinExistence type="predicted"/>
<sequence>MSNPNDCYFFHDVDTIPESGILTYCCSSNSVIHYASARSTREFTMGYEGYFGGVVAATTSQFRRANGFSNGFWGWGAEDDEFRERVLASGQRISRIPLAEGRYLVFDHSRDKSNYNERLKKVKEVSKVWKQDGLNSAKYSVDAILDKTYYTEIQVRFY</sequence>
<dbReference type="GO" id="GO:0005794">
    <property type="term" value="C:Golgi apparatus"/>
    <property type="evidence" value="ECO:0007669"/>
    <property type="project" value="TreeGrafter"/>
</dbReference>
<evidence type="ECO:0000313" key="3">
    <source>
        <dbReference type="Proteomes" id="UP000887566"/>
    </source>
</evidence>
<name>A0A914UQB5_9BILA</name>
<dbReference type="Pfam" id="PF02709">
    <property type="entry name" value="Glyco_transf_7C"/>
    <property type="match status" value="1"/>
</dbReference>
<evidence type="ECO:0000259" key="2">
    <source>
        <dbReference type="Pfam" id="PF02709"/>
    </source>
</evidence>
<keyword evidence="1" id="KW-0808">Transferase</keyword>
<protein>
    <submittedName>
        <fullName evidence="4">Galactosyltransferase C-terminal domain-containing protein</fullName>
    </submittedName>
</protein>
<accession>A0A914UQB5</accession>
<feature type="domain" description="Galactosyltransferase C-terminal" evidence="2">
    <location>
        <begin position="35"/>
        <end position="108"/>
    </location>
</feature>
<dbReference type="Gene3D" id="3.90.550.10">
    <property type="entry name" value="Spore Coat Polysaccharide Biosynthesis Protein SpsA, Chain A"/>
    <property type="match status" value="1"/>
</dbReference>
<dbReference type="GO" id="GO:0008378">
    <property type="term" value="F:galactosyltransferase activity"/>
    <property type="evidence" value="ECO:0007669"/>
    <property type="project" value="TreeGrafter"/>
</dbReference>
<dbReference type="PANTHER" id="PTHR19300">
    <property type="entry name" value="BETA-1,4-GALACTOSYLTRANSFERASE"/>
    <property type="match status" value="1"/>
</dbReference>
<dbReference type="AlphaFoldDB" id="A0A914UQB5"/>
<reference evidence="4" key="1">
    <citation type="submission" date="2022-11" db="UniProtKB">
        <authorList>
            <consortium name="WormBaseParasite"/>
        </authorList>
    </citation>
    <scope>IDENTIFICATION</scope>
</reference>
<dbReference type="SUPFAM" id="SSF53448">
    <property type="entry name" value="Nucleotide-diphospho-sugar transferases"/>
    <property type="match status" value="1"/>
</dbReference>
<keyword evidence="3" id="KW-1185">Reference proteome</keyword>